<dbReference type="GeneID" id="97299301"/>
<comment type="function">
    <text evidence="1">Acyltransferase required for the direct transfer of medium- to long-chain fatty acyl moieties from a carrier protein (MbtL) on to the epsilon-amino group of lysine residue in the mycobactin core.</text>
</comment>
<gene>
    <name evidence="6" type="ORF">AAU01_19410</name>
</gene>
<proteinExistence type="predicted"/>
<dbReference type="PANTHER" id="PTHR31438">
    <property type="entry name" value="LYSINE N-ACYLTRANSFERASE C17G9.06C-RELATED"/>
    <property type="match status" value="1"/>
</dbReference>
<reference evidence="6 7" key="1">
    <citation type="submission" date="2019-06" db="EMBL/GenBank/DDBJ databases">
        <title>Whole genome shotgun sequence of Paenarthrobacter aurescens NBRC 12136.</title>
        <authorList>
            <person name="Hosoyama A."/>
            <person name="Uohara A."/>
            <person name="Ohji S."/>
            <person name="Ichikawa N."/>
        </authorList>
    </citation>
    <scope>NUCLEOTIDE SEQUENCE [LARGE SCALE GENOMIC DNA]</scope>
    <source>
        <strain evidence="6 7">NBRC 12136</strain>
    </source>
</reference>
<evidence type="ECO:0000256" key="4">
    <source>
        <dbReference type="ARBA" id="ARBA00031122"/>
    </source>
</evidence>
<keyword evidence="6" id="KW-0808">Transferase</keyword>
<dbReference type="SMART" id="SM01006">
    <property type="entry name" value="AlcB"/>
    <property type="match status" value="1"/>
</dbReference>
<dbReference type="AlphaFoldDB" id="A0A4Y3NJ74"/>
<dbReference type="Gene3D" id="3.40.630.30">
    <property type="match status" value="1"/>
</dbReference>
<organism evidence="6 7">
    <name type="scientific">Paenarthrobacter aurescens</name>
    <name type="common">Arthrobacter aurescens</name>
    <dbReference type="NCBI Taxonomy" id="43663"/>
    <lineage>
        <taxon>Bacteria</taxon>
        <taxon>Bacillati</taxon>
        <taxon>Actinomycetota</taxon>
        <taxon>Actinomycetes</taxon>
        <taxon>Micrococcales</taxon>
        <taxon>Micrococcaceae</taxon>
        <taxon>Paenarthrobacter</taxon>
    </lineage>
</organism>
<dbReference type="Proteomes" id="UP000317715">
    <property type="component" value="Unassembled WGS sequence"/>
</dbReference>
<dbReference type="OrthoDB" id="5177616at2"/>
<sequence length="196" mass="21588">MSFTFRPVHPVTDAPVLHSWVSQEYARFWGMVSATEQDVVEEYSRIAESGHHQAFMGLDDGAPAFLMERYRPESSPLADVYEVQHGDVGMHLLVSPPTGDPQRGFTTAVMQSVMAELFADPATRRVVVEPDARNHKIHVLNEKVGFRPHGVVTLPAVDPAEDHKQGLLSFCTREDFLATLTPILAAPAAATRGESL</sequence>
<evidence type="ECO:0000313" key="6">
    <source>
        <dbReference type="EMBL" id="GEB19186.1"/>
    </source>
</evidence>
<name>A0A4Y3NJ74_PAEAU</name>
<dbReference type="InterPro" id="IPR016181">
    <property type="entry name" value="Acyl_CoA_acyltransferase"/>
</dbReference>
<evidence type="ECO:0000256" key="1">
    <source>
        <dbReference type="ARBA" id="ARBA00003818"/>
    </source>
</evidence>
<keyword evidence="7" id="KW-1185">Reference proteome</keyword>
<dbReference type="RefSeq" id="WP_141283429.1">
    <property type="nucleotide sequence ID" value="NZ_BAAAWK010000001.1"/>
</dbReference>
<comment type="caution">
    <text evidence="6">The sequence shown here is derived from an EMBL/GenBank/DDBJ whole genome shotgun (WGS) entry which is preliminary data.</text>
</comment>
<dbReference type="GO" id="GO:0019290">
    <property type="term" value="P:siderophore biosynthetic process"/>
    <property type="evidence" value="ECO:0007669"/>
    <property type="project" value="InterPro"/>
</dbReference>
<dbReference type="EMBL" id="BJMD01000010">
    <property type="protein sequence ID" value="GEB19186.1"/>
    <property type="molecule type" value="Genomic_DNA"/>
</dbReference>
<evidence type="ECO:0000259" key="5">
    <source>
        <dbReference type="SMART" id="SM01006"/>
    </source>
</evidence>
<protein>
    <recommendedName>
        <fullName evidence="3">Lysine N-acyltransferase MbtK</fullName>
    </recommendedName>
    <alternativeName>
        <fullName evidence="4">Mycobactin synthase protein K</fullName>
    </alternativeName>
</protein>
<feature type="domain" description="Acyltransferase MbtK/IucB-like conserved" evidence="5">
    <location>
        <begin position="6"/>
        <end position="53"/>
    </location>
</feature>
<dbReference type="PANTHER" id="PTHR31438:SF1">
    <property type="entry name" value="LYSINE N-ACYLTRANSFERASE C17G9.06C-RELATED"/>
    <property type="match status" value="1"/>
</dbReference>
<dbReference type="UniPathway" id="UPA00011"/>
<evidence type="ECO:0000256" key="3">
    <source>
        <dbReference type="ARBA" id="ARBA00020586"/>
    </source>
</evidence>
<evidence type="ECO:0000256" key="2">
    <source>
        <dbReference type="ARBA" id="ARBA00005102"/>
    </source>
</evidence>
<dbReference type="Pfam" id="PF13523">
    <property type="entry name" value="Acetyltransf_8"/>
    <property type="match status" value="1"/>
</dbReference>
<dbReference type="SUPFAM" id="SSF55729">
    <property type="entry name" value="Acyl-CoA N-acyltransferases (Nat)"/>
    <property type="match status" value="1"/>
</dbReference>
<evidence type="ECO:0000313" key="7">
    <source>
        <dbReference type="Proteomes" id="UP000317715"/>
    </source>
</evidence>
<accession>A0A4Y3NJ74</accession>
<dbReference type="GO" id="GO:0016410">
    <property type="term" value="F:N-acyltransferase activity"/>
    <property type="evidence" value="ECO:0007669"/>
    <property type="project" value="TreeGrafter"/>
</dbReference>
<dbReference type="InterPro" id="IPR019432">
    <property type="entry name" value="Acyltransferase_MbtK/IucB-like"/>
</dbReference>
<comment type="pathway">
    <text evidence="2">Siderophore biosynthesis; mycobactin biosynthesis.</text>
</comment>